<comment type="catalytic activity">
    <reaction evidence="1 5 6">
        <text>[protein]-peptidylproline (omega=180) = [protein]-peptidylproline (omega=0)</text>
        <dbReference type="Rhea" id="RHEA:16237"/>
        <dbReference type="Rhea" id="RHEA-COMP:10747"/>
        <dbReference type="Rhea" id="RHEA-COMP:10748"/>
        <dbReference type="ChEBI" id="CHEBI:83833"/>
        <dbReference type="ChEBI" id="CHEBI:83834"/>
        <dbReference type="EC" id="5.2.1.8"/>
    </reaction>
</comment>
<evidence type="ECO:0000259" key="8">
    <source>
        <dbReference type="PROSITE" id="PS50059"/>
    </source>
</evidence>
<evidence type="ECO:0000256" key="5">
    <source>
        <dbReference type="PROSITE-ProRule" id="PRU00277"/>
    </source>
</evidence>
<organism evidence="9 10">
    <name type="scientific">Streptomyces kaniharaensis</name>
    <dbReference type="NCBI Taxonomy" id="212423"/>
    <lineage>
        <taxon>Bacteria</taxon>
        <taxon>Bacillati</taxon>
        <taxon>Actinomycetota</taxon>
        <taxon>Actinomycetes</taxon>
        <taxon>Kitasatosporales</taxon>
        <taxon>Streptomycetaceae</taxon>
        <taxon>Streptomyces</taxon>
    </lineage>
</organism>
<dbReference type="InterPro" id="IPR046357">
    <property type="entry name" value="PPIase_dom_sf"/>
</dbReference>
<dbReference type="EC" id="5.2.1.8" evidence="6"/>
<dbReference type="InterPro" id="IPR001179">
    <property type="entry name" value="PPIase_FKBP_dom"/>
</dbReference>
<dbReference type="Gene3D" id="3.10.50.40">
    <property type="match status" value="1"/>
</dbReference>
<gene>
    <name evidence="9" type="ORF">F7Q99_04260</name>
</gene>
<feature type="region of interest" description="Disordered" evidence="7">
    <location>
        <begin position="1"/>
        <end position="23"/>
    </location>
</feature>
<keyword evidence="10" id="KW-1185">Reference proteome</keyword>
<evidence type="ECO:0000256" key="4">
    <source>
        <dbReference type="ARBA" id="ARBA00023235"/>
    </source>
</evidence>
<dbReference type="PANTHER" id="PTHR43811">
    <property type="entry name" value="FKBP-TYPE PEPTIDYL-PROLYL CIS-TRANS ISOMERASE FKPA"/>
    <property type="match status" value="1"/>
</dbReference>
<comment type="similarity">
    <text evidence="2 6">Belongs to the FKBP-type PPIase family.</text>
</comment>
<evidence type="ECO:0000256" key="7">
    <source>
        <dbReference type="SAM" id="MobiDB-lite"/>
    </source>
</evidence>
<evidence type="ECO:0000256" key="1">
    <source>
        <dbReference type="ARBA" id="ARBA00000971"/>
    </source>
</evidence>
<accession>A0A6N7KMD4</accession>
<feature type="domain" description="PPIase FKBP-type" evidence="8">
    <location>
        <begin position="45"/>
        <end position="134"/>
    </location>
</feature>
<dbReference type="AlphaFoldDB" id="A0A6N7KMD4"/>
<proteinExistence type="inferred from homology"/>
<keyword evidence="3 5" id="KW-0697">Rotamase</keyword>
<protein>
    <recommendedName>
        <fullName evidence="6">Peptidyl-prolyl cis-trans isomerase</fullName>
        <ecNumber evidence="6">5.2.1.8</ecNumber>
    </recommendedName>
</protein>
<evidence type="ECO:0000256" key="2">
    <source>
        <dbReference type="ARBA" id="ARBA00006577"/>
    </source>
</evidence>
<dbReference type="PROSITE" id="PS50059">
    <property type="entry name" value="FKBP_PPIASE"/>
    <property type="match status" value="1"/>
</dbReference>
<dbReference type="PANTHER" id="PTHR43811:SF19">
    <property type="entry name" value="39 KDA FK506-BINDING NUCLEAR PROTEIN"/>
    <property type="match status" value="1"/>
</dbReference>
<evidence type="ECO:0000256" key="6">
    <source>
        <dbReference type="RuleBase" id="RU003915"/>
    </source>
</evidence>
<comment type="caution">
    <text evidence="9">The sequence shown here is derived from an EMBL/GenBank/DDBJ whole genome shotgun (WGS) entry which is preliminary data.</text>
</comment>
<dbReference type="Pfam" id="PF00254">
    <property type="entry name" value="FKBP_C"/>
    <property type="match status" value="1"/>
</dbReference>
<keyword evidence="4 5" id="KW-0413">Isomerase</keyword>
<name>A0A6N7KMD4_9ACTN</name>
<dbReference type="GO" id="GO:0003755">
    <property type="term" value="F:peptidyl-prolyl cis-trans isomerase activity"/>
    <property type="evidence" value="ECO:0007669"/>
    <property type="project" value="UniProtKB-UniRule"/>
</dbReference>
<dbReference type="Proteomes" id="UP000450000">
    <property type="component" value="Unassembled WGS sequence"/>
</dbReference>
<evidence type="ECO:0000313" key="10">
    <source>
        <dbReference type="Proteomes" id="UP000450000"/>
    </source>
</evidence>
<dbReference type="SUPFAM" id="SSF54534">
    <property type="entry name" value="FKBP-like"/>
    <property type="match status" value="1"/>
</dbReference>
<evidence type="ECO:0000313" key="9">
    <source>
        <dbReference type="EMBL" id="MQS11517.1"/>
    </source>
</evidence>
<evidence type="ECO:0000256" key="3">
    <source>
        <dbReference type="ARBA" id="ARBA00023110"/>
    </source>
</evidence>
<dbReference type="EMBL" id="WBOF01000001">
    <property type="protein sequence ID" value="MQS11517.1"/>
    <property type="molecule type" value="Genomic_DNA"/>
</dbReference>
<dbReference type="FunFam" id="3.10.50.40:FF:000006">
    <property type="entry name" value="Peptidyl-prolyl cis-trans isomerase"/>
    <property type="match status" value="1"/>
</dbReference>
<dbReference type="OrthoDB" id="25996at2"/>
<sequence>MQATVRRGTVNLNEKPEIDFPGGEAPKELQIRDIVVGDGAEAKPGHMVKVRYVGVTFETGEEFDASWNRSPNEFQFPLGAGRVIKGWDQGVAGMKVGGRRELVIPSHLAYGAQSPSPLIPPHSTLIFVVDLLAV</sequence>
<reference evidence="9 10" key="1">
    <citation type="submission" date="2019-09" db="EMBL/GenBank/DDBJ databases">
        <title>Genome Sequences of Streptomyces kaniharaensis ATCC 21070.</title>
        <authorList>
            <person name="Zhu W."/>
            <person name="De Crecy-Lagard V."/>
            <person name="Richards N.G."/>
        </authorList>
    </citation>
    <scope>NUCLEOTIDE SEQUENCE [LARGE SCALE GENOMIC DNA]</scope>
    <source>
        <strain evidence="9 10">SF-557</strain>
    </source>
</reference>